<evidence type="ECO:0000256" key="1">
    <source>
        <dbReference type="ARBA" id="ARBA00009892"/>
    </source>
</evidence>
<dbReference type="AlphaFoldDB" id="A0A081BPD6"/>
<dbReference type="Pfam" id="PF01916">
    <property type="entry name" value="DS"/>
    <property type="match status" value="1"/>
</dbReference>
<protein>
    <submittedName>
        <fullName evidence="4">Putative deoxyhypusine synthase</fullName>
    </submittedName>
</protein>
<dbReference type="STRING" id="1499966.U14_03503"/>
<organism evidence="4">
    <name type="scientific">Candidatus Moduliflexus flocculans</name>
    <dbReference type="NCBI Taxonomy" id="1499966"/>
    <lineage>
        <taxon>Bacteria</taxon>
        <taxon>Candidatus Moduliflexota</taxon>
        <taxon>Candidatus Moduliflexia</taxon>
        <taxon>Candidatus Moduliflexales</taxon>
        <taxon>Candidatus Moduliflexaceae</taxon>
    </lineage>
</organism>
<dbReference type="InterPro" id="IPR029035">
    <property type="entry name" value="DHS-like_NAD/FAD-binding_dom"/>
</dbReference>
<name>A0A081BPD6_9BACT</name>
<evidence type="ECO:0000313" key="4">
    <source>
        <dbReference type="EMBL" id="GAK52252.1"/>
    </source>
</evidence>
<keyword evidence="3" id="KW-1133">Transmembrane helix</keyword>
<gene>
    <name evidence="4" type="ORF">U14_03503</name>
</gene>
<dbReference type="InterPro" id="IPR036982">
    <property type="entry name" value="Deoxyhypusine_synthase_sf"/>
</dbReference>
<keyword evidence="5" id="KW-1185">Reference proteome</keyword>
<reference evidence="4" key="1">
    <citation type="journal article" date="2015" name="PeerJ">
        <title>First genomic representation of candidate bacterial phylum KSB3 points to enhanced environmental sensing as a trigger of wastewater bulking.</title>
        <authorList>
            <person name="Sekiguchi Y."/>
            <person name="Ohashi A."/>
            <person name="Parks D.H."/>
            <person name="Yamauchi T."/>
            <person name="Tyson G.W."/>
            <person name="Hugenholtz P."/>
        </authorList>
    </citation>
    <scope>NUCLEOTIDE SEQUENCE [LARGE SCALE GENOMIC DNA]</scope>
</reference>
<evidence type="ECO:0000313" key="5">
    <source>
        <dbReference type="Proteomes" id="UP000030700"/>
    </source>
</evidence>
<dbReference type="SUPFAM" id="SSF52467">
    <property type="entry name" value="DHS-like NAD/FAD-binding domain"/>
    <property type="match status" value="1"/>
</dbReference>
<dbReference type="GO" id="GO:0005737">
    <property type="term" value="C:cytoplasm"/>
    <property type="evidence" value="ECO:0007669"/>
    <property type="project" value="TreeGrafter"/>
</dbReference>
<keyword evidence="3" id="KW-0812">Transmembrane</keyword>
<evidence type="ECO:0000256" key="2">
    <source>
        <dbReference type="ARBA" id="ARBA00022679"/>
    </source>
</evidence>
<proteinExistence type="inferred from homology"/>
<comment type="similarity">
    <text evidence="1">Belongs to the deoxyhypusine synthase family.</text>
</comment>
<sequence length="362" mass="40104">MHHTSLFHHAPDIVPQPLRPGLSVPELVRYMGQTSFEARHVLRGAELFKRMIQEGDAIWLGIAGAGIAGGMGGMVISLLQAGFLDVICSTGAQVYHDLHFAFDLPVKSISPHWDDDLLRQHGDTRIYDIGIREKETLEAQDDLIRTFVKDCYAALSDHTLASWEINYLLGKWTAEHAPHPERSFVATAAKLGVPIFWDSLTNHSIAMNFARTDREGYPLLLSPQRDILDSAAIAFGAGGTGFVELGGGGPKNFIQQTGPTISQILGIEFEGADRGLQIGTAVEREGSLSSCTFNEAVTWGKYRHTDDEKLVQIWGEYSVIFPLLSAYVLEECAVRQPKQLVSRLPEMRNSLDEACRRWCENS</sequence>
<dbReference type="GO" id="GO:0034038">
    <property type="term" value="F:deoxyhypusine synthase activity"/>
    <property type="evidence" value="ECO:0007669"/>
    <property type="project" value="TreeGrafter"/>
</dbReference>
<dbReference type="EMBL" id="DF820458">
    <property type="protein sequence ID" value="GAK52252.1"/>
    <property type="molecule type" value="Genomic_DNA"/>
</dbReference>
<dbReference type="InterPro" id="IPR002773">
    <property type="entry name" value="Deoxyhypusine_synthase"/>
</dbReference>
<accession>A0A081BPD6</accession>
<dbReference type="Gene3D" id="3.40.910.10">
    <property type="entry name" value="Deoxyhypusine synthase"/>
    <property type="match status" value="1"/>
</dbReference>
<dbReference type="PANTHER" id="PTHR11703:SF2">
    <property type="entry name" value="DEOXYHYPUSINE SYNTHASE-LIKE PROTEIN"/>
    <property type="match status" value="1"/>
</dbReference>
<feature type="transmembrane region" description="Helical" evidence="3">
    <location>
        <begin position="57"/>
        <end position="79"/>
    </location>
</feature>
<keyword evidence="2" id="KW-0808">Transferase</keyword>
<dbReference type="Proteomes" id="UP000030700">
    <property type="component" value="Unassembled WGS sequence"/>
</dbReference>
<evidence type="ECO:0000256" key="3">
    <source>
        <dbReference type="SAM" id="Phobius"/>
    </source>
</evidence>
<keyword evidence="3" id="KW-0472">Membrane</keyword>
<dbReference type="PANTHER" id="PTHR11703">
    <property type="entry name" value="DEOXYHYPUSINE SYNTHASE"/>
    <property type="match status" value="1"/>
</dbReference>
<dbReference type="HOGENOM" id="CLU_039781_1_0_0"/>